<evidence type="ECO:0008006" key="2">
    <source>
        <dbReference type="Google" id="ProtNLM"/>
    </source>
</evidence>
<sequence>MTERTPVVPEPLRTLFCIGNNQNFFDLPKAEIGPVWVGISTMLSDLKRMDGVDIIGTFDDDAHMVGPSDGWPWTCYVLADVKDQETVKNACNLLRTTMIGEFALWRYFKIEARMGRELTIRDDVDV</sequence>
<organism evidence="1">
    <name type="scientific">Rhodococcus sp. D-6</name>
    <dbReference type="NCBI Taxonomy" id="1387842"/>
    <lineage>
        <taxon>Bacteria</taxon>
        <taxon>Bacillati</taxon>
        <taxon>Actinomycetota</taxon>
        <taxon>Actinomycetes</taxon>
        <taxon>Mycobacteriales</taxon>
        <taxon>Nocardiaceae</taxon>
        <taxon>Rhodococcus</taxon>
    </lineage>
</organism>
<gene>
    <name evidence="1" type="ORF">RBB84_07840</name>
</gene>
<proteinExistence type="predicted"/>
<dbReference type="RefSeq" id="WP_037216736.1">
    <property type="nucleotide sequence ID" value="NZ_CP132970.1"/>
</dbReference>
<accession>A0AAU7V164</accession>
<dbReference type="KEGG" id="rhox:RBB84_07840"/>
<dbReference type="AlphaFoldDB" id="A0AAU7V164"/>
<name>A0AAU7V164_9NOCA</name>
<dbReference type="EMBL" id="CP132970">
    <property type="protein sequence ID" value="XBW05815.1"/>
    <property type="molecule type" value="Genomic_DNA"/>
</dbReference>
<evidence type="ECO:0000313" key="1">
    <source>
        <dbReference type="EMBL" id="XBW05815.1"/>
    </source>
</evidence>
<reference evidence="1" key="1">
    <citation type="submission" date="2023-08" db="EMBL/GenBank/DDBJ databases">
        <title>The novel hydrolase IpcH responsible for the initial isoprocarb degradation step in Rhodococcus sp. D-6.</title>
        <authorList>
            <person name="Zhu Q."/>
        </authorList>
    </citation>
    <scope>NUCLEOTIDE SEQUENCE</scope>
    <source>
        <strain evidence="1">D-6</strain>
    </source>
</reference>
<protein>
    <recommendedName>
        <fullName evidence="2">IacB</fullName>
    </recommendedName>
</protein>